<feature type="domain" description="Thioredoxin" evidence="2">
    <location>
        <begin position="33"/>
        <end position="183"/>
    </location>
</feature>
<evidence type="ECO:0000259" key="2">
    <source>
        <dbReference type="PROSITE" id="PS51352"/>
    </source>
</evidence>
<evidence type="ECO:0000256" key="1">
    <source>
        <dbReference type="ARBA" id="ARBA00022737"/>
    </source>
</evidence>
<dbReference type="InterPro" id="IPR013766">
    <property type="entry name" value="Thioredoxin_domain"/>
</dbReference>
<dbReference type="PROSITE" id="PS51352">
    <property type="entry name" value="THIOREDOXIN_2"/>
    <property type="match status" value="1"/>
</dbReference>
<dbReference type="Gene3D" id="3.40.30.10">
    <property type="entry name" value="Glutaredoxin"/>
    <property type="match status" value="1"/>
</dbReference>
<dbReference type="Pfam" id="PF01436">
    <property type="entry name" value="NHL"/>
    <property type="match status" value="1"/>
</dbReference>
<name>N6TKS9_DENPD</name>
<accession>N6TKS9</accession>
<keyword evidence="1" id="KW-0677">Repeat</keyword>
<dbReference type="EMBL" id="KB740202">
    <property type="protein sequence ID" value="ENN81044.1"/>
    <property type="molecule type" value="Genomic_DNA"/>
</dbReference>
<reference evidence="3 5" key="1">
    <citation type="journal article" date="2013" name="Genome Biol.">
        <title>Draft genome of the mountain pine beetle, Dendroctonus ponderosae Hopkins, a major forest pest.</title>
        <authorList>
            <person name="Keeling C.I."/>
            <person name="Yuen M.M."/>
            <person name="Liao N.Y."/>
            <person name="Docking T.R."/>
            <person name="Chan S.K."/>
            <person name="Taylor G.A."/>
            <person name="Palmquist D.L."/>
            <person name="Jackman S.D."/>
            <person name="Nguyen A."/>
            <person name="Li M."/>
            <person name="Henderson H."/>
            <person name="Janes J.K."/>
            <person name="Zhao Y."/>
            <person name="Pandoh P."/>
            <person name="Moore R."/>
            <person name="Sperling F.A."/>
            <person name="Huber D.P."/>
            <person name="Birol I."/>
            <person name="Jones S.J."/>
            <person name="Bohlmann J."/>
        </authorList>
    </citation>
    <scope>NUCLEOTIDE SEQUENCE</scope>
</reference>
<dbReference type="InterPro" id="IPR001258">
    <property type="entry name" value="NHL_repeat"/>
</dbReference>
<dbReference type="InterPro" id="IPR036249">
    <property type="entry name" value="Thioredoxin-like_sf"/>
</dbReference>
<dbReference type="Gene3D" id="2.120.10.30">
    <property type="entry name" value="TolB, C-terminal domain"/>
    <property type="match status" value="2"/>
</dbReference>
<dbReference type="EnsemblMetazoa" id="XM_019898123.1">
    <property type="protein sequence ID" value="XP_019753682.1"/>
    <property type="gene ID" value="LOC109532964"/>
</dbReference>
<dbReference type="InterPro" id="IPR012336">
    <property type="entry name" value="Thioredoxin-like_fold"/>
</dbReference>
<feature type="non-terminal residue" evidence="3">
    <location>
        <position position="1"/>
    </location>
</feature>
<dbReference type="OMA" id="IAMAGVH"/>
<dbReference type="SUPFAM" id="SSF52833">
    <property type="entry name" value="Thioredoxin-like"/>
    <property type="match status" value="1"/>
</dbReference>
<dbReference type="KEGG" id="dpa:109532964"/>
<dbReference type="SUPFAM" id="SSF101898">
    <property type="entry name" value="NHL repeat"/>
    <property type="match status" value="1"/>
</dbReference>
<evidence type="ECO:0000313" key="5">
    <source>
        <dbReference type="Proteomes" id="UP000019118"/>
    </source>
</evidence>
<reference evidence="4" key="2">
    <citation type="submission" date="2024-08" db="UniProtKB">
        <authorList>
            <consortium name="EnsemblMetazoa"/>
        </authorList>
    </citation>
    <scope>IDENTIFICATION</scope>
</reference>
<sequence>MDAEENYLYYSNEKLLRLIALSKDRDEAIREYLRTVKYAPITDFSNGLEWFNVAEPLSFANHLKGKVVVLDFFTYCCINCMHIIPDLREIESRFSVEDGLVIIGVHSAKFENEKLSANILAAVQRYNIGHPVVNDHNSEMWQNCDVHCWPTLLMLGPHGNPIVMLTGEGHKDDLLDYIRVTLDFYQKKHLISNHTLPLKSAFHLLPALKGPLLFPGKIATFLDENDHQILAIADTGNNRILIVDSSGLILNVIGGRKLGFEDGSLEAAQFNNPQGVTFRTKSILYVADTENHAIRKIDLDKGSVVTVAGTGQQGHDRLGGKSGSEQEISSPWDVCVYRTRDMDLTFHPDGKPPIKEVLLIAMAGTHQVWALFLDDTVWWKCKKYTSGTCINIAGSGREENRNNSYPHAAAFAQPSGLALFEVAKEVYVADSESSSIRRLSLADGKVTPVVGGDRNPNNLFAFGDRDGVLYEAKLQHSLGVAGSPDGKTLFVADTYNHKLKRVDVTENKVVTLMVNNNLDSTDFADWAFKEPGGLCVSADGKKIYLADTNNHQVKVVTLGRNGTISKVQKLELRAAHVPTNPTTSDSPSRKPLLSLPKPLIVSEKGGKILANFSISFADGLKLAVDAPQRWTTELPAPTFACVPTNGTAAQSVDVVVSVPAHLDPDHVHSLHVSFSLITCSEDVCLPRAFTIRVPIAVSQSGADCLETPVRVLLDKNNVQIL</sequence>
<dbReference type="CDD" id="cd14951">
    <property type="entry name" value="NHL-2_like"/>
    <property type="match status" value="1"/>
</dbReference>
<organism evidence="3">
    <name type="scientific">Dendroctonus ponderosae</name>
    <name type="common">Mountain pine beetle</name>
    <dbReference type="NCBI Taxonomy" id="77166"/>
    <lineage>
        <taxon>Eukaryota</taxon>
        <taxon>Metazoa</taxon>
        <taxon>Ecdysozoa</taxon>
        <taxon>Arthropoda</taxon>
        <taxon>Hexapoda</taxon>
        <taxon>Insecta</taxon>
        <taxon>Pterygota</taxon>
        <taxon>Neoptera</taxon>
        <taxon>Endopterygota</taxon>
        <taxon>Coleoptera</taxon>
        <taxon>Polyphaga</taxon>
        <taxon>Cucujiformia</taxon>
        <taxon>Curculionidae</taxon>
        <taxon>Scolytinae</taxon>
        <taxon>Dendroctonus</taxon>
    </lineage>
</organism>
<dbReference type="OrthoDB" id="273823at2759"/>
<proteinExistence type="predicted"/>
<dbReference type="InterPro" id="IPR011042">
    <property type="entry name" value="6-blade_b-propeller_TolB-like"/>
</dbReference>
<dbReference type="InterPro" id="IPR045302">
    <property type="entry name" value="NHL2_NHL_rpt_dom"/>
</dbReference>
<dbReference type="Pfam" id="PF13905">
    <property type="entry name" value="Thioredoxin_8"/>
    <property type="match status" value="1"/>
</dbReference>
<protein>
    <recommendedName>
        <fullName evidence="2">Thioredoxin domain-containing protein</fullName>
    </recommendedName>
</protein>
<keyword evidence="5" id="KW-1185">Reference proteome</keyword>
<dbReference type="Proteomes" id="UP000019118">
    <property type="component" value="Unassembled WGS sequence"/>
</dbReference>
<gene>
    <name evidence="4" type="primary">109532964</name>
    <name evidence="3" type="ORF">YQE_02538</name>
</gene>
<dbReference type="HOGENOM" id="CLU_013730_0_0_1"/>
<dbReference type="AlphaFoldDB" id="N6TKS9"/>
<dbReference type="PANTHER" id="PTHR46388:SF2">
    <property type="entry name" value="NHL REPEAT-CONTAINING PROTEIN 2"/>
    <property type="match status" value="1"/>
</dbReference>
<evidence type="ECO:0000313" key="3">
    <source>
        <dbReference type="EMBL" id="ENN81044.1"/>
    </source>
</evidence>
<dbReference type="PANTHER" id="PTHR46388">
    <property type="entry name" value="NHL REPEAT-CONTAINING PROTEIN 2"/>
    <property type="match status" value="1"/>
</dbReference>
<evidence type="ECO:0000313" key="4">
    <source>
        <dbReference type="EnsemblMetazoa" id="XP_019753682.1"/>
    </source>
</evidence>